<dbReference type="EMBL" id="NVMX01000130">
    <property type="protein sequence ID" value="PDZ94706.1"/>
    <property type="molecule type" value="Genomic_DNA"/>
</dbReference>
<dbReference type="InterPro" id="IPR007627">
    <property type="entry name" value="RNA_pol_sigma70_r2"/>
</dbReference>
<organism evidence="7 8">
    <name type="scientific">Bacillus cereus</name>
    <dbReference type="NCBI Taxonomy" id="1396"/>
    <lineage>
        <taxon>Bacteria</taxon>
        <taxon>Bacillati</taxon>
        <taxon>Bacillota</taxon>
        <taxon>Bacilli</taxon>
        <taxon>Bacillales</taxon>
        <taxon>Bacillaceae</taxon>
        <taxon>Bacillus</taxon>
        <taxon>Bacillus cereus group</taxon>
    </lineage>
</organism>
<dbReference type="Pfam" id="PF04539">
    <property type="entry name" value="Sigma70_r3"/>
    <property type="match status" value="1"/>
</dbReference>
<evidence type="ECO:0000259" key="6">
    <source>
        <dbReference type="PROSITE" id="PS00716"/>
    </source>
</evidence>
<comment type="similarity">
    <text evidence="1">Belongs to the sigma-70 factor family.</text>
</comment>
<dbReference type="InterPro" id="IPR007624">
    <property type="entry name" value="RNA_pol_sigma70_r3"/>
</dbReference>
<dbReference type="PANTHER" id="PTHR30603">
    <property type="entry name" value="RNA POLYMERASE SIGMA FACTOR RPO"/>
    <property type="match status" value="1"/>
</dbReference>
<dbReference type="Pfam" id="PF04545">
    <property type="entry name" value="Sigma70_r4"/>
    <property type="match status" value="1"/>
</dbReference>
<protein>
    <recommendedName>
        <fullName evidence="6">RNA polymerase sigma-70 domain-containing protein</fullName>
    </recommendedName>
</protein>
<dbReference type="InterPro" id="IPR000943">
    <property type="entry name" value="RNA_pol_sigma70"/>
</dbReference>
<dbReference type="GO" id="GO:0016987">
    <property type="term" value="F:sigma factor activity"/>
    <property type="evidence" value="ECO:0007669"/>
    <property type="project" value="UniProtKB-KW"/>
</dbReference>
<dbReference type="InterPro" id="IPR013324">
    <property type="entry name" value="RNA_pol_sigma_r3/r4-like"/>
</dbReference>
<gene>
    <name evidence="7" type="ORF">CON36_32335</name>
</gene>
<evidence type="ECO:0000256" key="4">
    <source>
        <dbReference type="ARBA" id="ARBA00023125"/>
    </source>
</evidence>
<dbReference type="InterPro" id="IPR050239">
    <property type="entry name" value="Sigma-70_RNA_pol_init_factors"/>
</dbReference>
<keyword evidence="5" id="KW-0804">Transcription</keyword>
<reference evidence="7 8" key="1">
    <citation type="submission" date="2017-09" db="EMBL/GenBank/DDBJ databases">
        <title>Large-scale bioinformatics analysis of Bacillus genomes uncovers conserved roles of natural products in bacterial physiology.</title>
        <authorList>
            <consortium name="Agbiome Team Llc"/>
            <person name="Bleich R.M."/>
            <person name="Grubbs K.J."/>
            <person name="Santa Maria K.C."/>
            <person name="Allen S.E."/>
            <person name="Farag S."/>
            <person name="Shank E.A."/>
            <person name="Bowers A."/>
        </authorList>
    </citation>
    <scope>NUCLEOTIDE SEQUENCE [LARGE SCALE GENOMIC DNA]</scope>
    <source>
        <strain evidence="7 8">AFS092789</strain>
    </source>
</reference>
<keyword evidence="4" id="KW-0238">DNA-binding</keyword>
<dbReference type="Pfam" id="PF00140">
    <property type="entry name" value="Sigma70_r1_2"/>
    <property type="match status" value="1"/>
</dbReference>
<dbReference type="InterPro" id="IPR007630">
    <property type="entry name" value="RNA_pol_sigma70_r4"/>
</dbReference>
<dbReference type="PROSITE" id="PS00716">
    <property type="entry name" value="SIGMA70_2"/>
    <property type="match status" value="1"/>
</dbReference>
<comment type="caution">
    <text evidence="7">The sequence shown here is derived from an EMBL/GenBank/DDBJ whole genome shotgun (WGS) entry which is preliminary data.</text>
</comment>
<dbReference type="NCBIfam" id="TIGR02937">
    <property type="entry name" value="sigma70-ECF"/>
    <property type="match status" value="1"/>
</dbReference>
<dbReference type="Proteomes" id="UP000219922">
    <property type="component" value="Unassembled WGS sequence"/>
</dbReference>
<evidence type="ECO:0000313" key="8">
    <source>
        <dbReference type="Proteomes" id="UP000219922"/>
    </source>
</evidence>
<keyword evidence="3" id="KW-0731">Sigma factor</keyword>
<accession>A0A9X6ST76</accession>
<dbReference type="Pfam" id="PF04542">
    <property type="entry name" value="Sigma70_r2"/>
    <property type="match status" value="1"/>
</dbReference>
<dbReference type="GO" id="GO:0003677">
    <property type="term" value="F:DNA binding"/>
    <property type="evidence" value="ECO:0007669"/>
    <property type="project" value="UniProtKB-KW"/>
</dbReference>
<dbReference type="AlphaFoldDB" id="A0A9X6ST76"/>
<evidence type="ECO:0000256" key="3">
    <source>
        <dbReference type="ARBA" id="ARBA00023082"/>
    </source>
</evidence>
<dbReference type="InterPro" id="IPR013325">
    <property type="entry name" value="RNA_pol_sigma_r2"/>
</dbReference>
<proteinExistence type="inferred from homology"/>
<name>A0A9X6ST76_BACCE</name>
<dbReference type="GO" id="GO:0006352">
    <property type="term" value="P:DNA-templated transcription initiation"/>
    <property type="evidence" value="ECO:0007669"/>
    <property type="project" value="InterPro"/>
</dbReference>
<feature type="domain" description="RNA polymerase sigma-70" evidence="6">
    <location>
        <begin position="328"/>
        <end position="354"/>
    </location>
</feature>
<dbReference type="Gene3D" id="1.10.10.10">
    <property type="entry name" value="Winged helix-like DNA-binding domain superfamily/Winged helix DNA-binding domain"/>
    <property type="match status" value="2"/>
</dbReference>
<keyword evidence="2" id="KW-0805">Transcription regulation</keyword>
<dbReference type="PANTHER" id="PTHR30603:SF60">
    <property type="entry name" value="RNA POLYMERASE SIGMA FACTOR RPOD"/>
    <property type="match status" value="1"/>
</dbReference>
<dbReference type="FunFam" id="1.10.601.10:FF:000001">
    <property type="entry name" value="RNA polymerase sigma factor SigA"/>
    <property type="match status" value="1"/>
</dbReference>
<evidence type="ECO:0000256" key="5">
    <source>
        <dbReference type="ARBA" id="ARBA00023163"/>
    </source>
</evidence>
<dbReference type="Gene3D" id="1.10.601.10">
    <property type="entry name" value="RNA Polymerase Primary Sigma Factor"/>
    <property type="match status" value="1"/>
</dbReference>
<dbReference type="PRINTS" id="PR00046">
    <property type="entry name" value="SIGMA70FCT"/>
</dbReference>
<dbReference type="SUPFAM" id="SSF88659">
    <property type="entry name" value="Sigma3 and sigma4 domains of RNA polymerase sigma factors"/>
    <property type="match status" value="2"/>
</dbReference>
<dbReference type="CDD" id="cd06171">
    <property type="entry name" value="Sigma70_r4"/>
    <property type="match status" value="1"/>
</dbReference>
<evidence type="ECO:0000313" key="7">
    <source>
        <dbReference type="EMBL" id="PDZ94706.1"/>
    </source>
</evidence>
<dbReference type="InterPro" id="IPR009042">
    <property type="entry name" value="RNA_pol_sigma70_r1_2"/>
</dbReference>
<dbReference type="InterPro" id="IPR014284">
    <property type="entry name" value="RNA_pol_sigma-70_dom"/>
</dbReference>
<evidence type="ECO:0000256" key="2">
    <source>
        <dbReference type="ARBA" id="ARBA00023015"/>
    </source>
</evidence>
<evidence type="ECO:0000256" key="1">
    <source>
        <dbReference type="ARBA" id="ARBA00007788"/>
    </source>
</evidence>
<dbReference type="SUPFAM" id="SSF88946">
    <property type="entry name" value="Sigma2 domain of RNA polymerase sigma factors"/>
    <property type="match status" value="1"/>
</dbReference>
<dbReference type="InterPro" id="IPR036388">
    <property type="entry name" value="WH-like_DNA-bd_sf"/>
</dbReference>
<sequence>MNESDIIDALEVESLSKEKLQAINNYVLEEVNIKFVTKKDDSKVIKTKDKVDEAKDDDLKDLDDLEPDLDSEEEIFFDEDDDFELSPEDDDGIEAEDGIKIYLKKIGDIPLLSPEKEYIYAKQASEGDTKSKELLAESNLRLVISIAKKHMGRGMPFLDLINEGNIGLMKAIDKFDYTKGYKFSTYATWWIRQAITRSVADKSRVIRIPVHMIDTINKMKRIFKQMTQELGRDPLDEEMAIAMDITPEKVRSYWKYAQETISTDIQVKGSESSNLNDFIQDKDNPTPYKSTRDAILKDALEEALDSLTEREEMVIRLRWGLDEQDPKTLEEVGRIFGVTRERVRQIEAKAVRKLRHPSRSQRLREFLDE</sequence>